<keyword evidence="8 13" id="KW-0067">ATP-binding</keyword>
<dbReference type="GO" id="GO:0016301">
    <property type="term" value="F:kinase activity"/>
    <property type="evidence" value="ECO:0007669"/>
    <property type="project" value="UniProtKB-KW"/>
</dbReference>
<comment type="similarity">
    <text evidence="12 13">Belongs to the ribose-phosphate pyrophosphokinase family. Class I subfamily.</text>
</comment>
<reference evidence="15 16" key="1">
    <citation type="submission" date="2005-11" db="EMBL/GenBank/DDBJ databases">
        <title>The complete genome sequence of Lawsonia intracellularis: the causative agent of proliferative enteropathy.</title>
        <authorList>
            <person name="Kaur K."/>
            <person name="Zhang Q."/>
            <person name="Beckler D."/>
            <person name="Munir S."/>
            <person name="Li L."/>
            <person name="Kinsley K."/>
            <person name="Herron L."/>
            <person name="Peterson A."/>
            <person name="May B."/>
            <person name="Singh S."/>
            <person name="Gebhart C."/>
            <person name="Kapur V."/>
        </authorList>
    </citation>
    <scope>NUCLEOTIDE SEQUENCE [LARGE SCALE GENOMIC DNA]</scope>
    <source>
        <strain evidence="15 16">PHE/MN1-00</strain>
    </source>
</reference>
<dbReference type="GO" id="GO:0005524">
    <property type="term" value="F:ATP binding"/>
    <property type="evidence" value="ECO:0007669"/>
    <property type="project" value="UniProtKB-KW"/>
</dbReference>
<dbReference type="eggNOG" id="COG0462">
    <property type="taxonomic scope" value="Bacteria"/>
</dbReference>
<dbReference type="InterPro" id="IPR029099">
    <property type="entry name" value="Pribosyltran_N"/>
</dbReference>
<keyword evidence="3 13" id="KW-0808">Transferase</keyword>
<dbReference type="Pfam" id="PF13793">
    <property type="entry name" value="Pribosyltran_N"/>
    <property type="match status" value="1"/>
</dbReference>
<evidence type="ECO:0000256" key="2">
    <source>
        <dbReference type="ARBA" id="ARBA00022490"/>
    </source>
</evidence>
<evidence type="ECO:0000313" key="15">
    <source>
        <dbReference type="EMBL" id="CAJ54790.1"/>
    </source>
</evidence>
<dbReference type="PANTHER" id="PTHR10210:SF41">
    <property type="entry name" value="RIBOSE-PHOSPHATE PYROPHOSPHOKINASE 1, CHLOROPLASTIC"/>
    <property type="match status" value="1"/>
</dbReference>
<dbReference type="UniPathway" id="UPA00087">
    <property type="reaction ID" value="UER00172"/>
</dbReference>
<sequence>MAIKPKAFSFMYGELKILSGTANLPLAHAICNNLGCPLTPSLCETFSDGETRIEINSSVRGGDVFVIQPTCDPVNYNLMQLCLMLDALKRASATRITAVIPYYGYARQDRKVNPRAPISAKLVADFLSTAGANRIVTVDLHAGQIQGFFNCPVDNLFASKALLEPFFSMKDEIVVVSPDAGGVERARAFAKKIEAPLAIIDKRRDNPNQAIATSVIGDVKNRIAILVDDIIDTAGTITAAAELLLRAGAREVNATATHGVLSGPAIENLNRSVFTKVLVTDTIPIQDKNKECSKIHVISVAGLLATAIYNIHNSSSVSVLF</sequence>
<dbReference type="Gene3D" id="3.40.50.2020">
    <property type="match status" value="2"/>
</dbReference>
<dbReference type="Pfam" id="PF14572">
    <property type="entry name" value="Pribosyl_synth"/>
    <property type="match status" value="1"/>
</dbReference>
<comment type="catalytic activity">
    <reaction evidence="10 13">
        <text>D-ribose 5-phosphate + ATP = 5-phospho-alpha-D-ribose 1-diphosphate + AMP + H(+)</text>
        <dbReference type="Rhea" id="RHEA:15609"/>
        <dbReference type="ChEBI" id="CHEBI:15378"/>
        <dbReference type="ChEBI" id="CHEBI:30616"/>
        <dbReference type="ChEBI" id="CHEBI:58017"/>
        <dbReference type="ChEBI" id="CHEBI:78346"/>
        <dbReference type="ChEBI" id="CHEBI:456215"/>
        <dbReference type="EC" id="2.7.6.1"/>
    </reaction>
</comment>
<dbReference type="GO" id="GO:0006164">
    <property type="term" value="P:purine nucleotide biosynthetic process"/>
    <property type="evidence" value="ECO:0007669"/>
    <property type="project" value="TreeGrafter"/>
</dbReference>
<feature type="binding site" evidence="13">
    <location>
        <begin position="107"/>
        <end position="108"/>
    </location>
    <ligand>
        <name>ATP</name>
        <dbReference type="ChEBI" id="CHEBI:30616"/>
    </ligand>
</feature>
<keyword evidence="2 13" id="KW-0963">Cytoplasm</keyword>
<dbReference type="HOGENOM" id="CLU_033546_4_0_7"/>
<dbReference type="GO" id="GO:0004749">
    <property type="term" value="F:ribose phosphate diphosphokinase activity"/>
    <property type="evidence" value="ECO:0007669"/>
    <property type="project" value="UniProtKB-UniRule"/>
</dbReference>
<dbReference type="InterPro" id="IPR005946">
    <property type="entry name" value="Rib-P_diPkinase"/>
</dbReference>
<feature type="binding site" evidence="13">
    <location>
        <position position="179"/>
    </location>
    <ligand>
        <name>Mg(2+)</name>
        <dbReference type="ChEBI" id="CHEBI:18420"/>
    </ligand>
</feature>
<dbReference type="PROSITE" id="PS00114">
    <property type="entry name" value="PRPP_SYNTHASE"/>
    <property type="match status" value="1"/>
</dbReference>
<evidence type="ECO:0000256" key="1">
    <source>
        <dbReference type="ARBA" id="ARBA00004996"/>
    </source>
</evidence>
<evidence type="ECO:0000313" key="16">
    <source>
        <dbReference type="Proteomes" id="UP000002430"/>
    </source>
</evidence>
<dbReference type="FunFam" id="3.40.50.2020:FF:000005">
    <property type="entry name" value="Ribose-phosphate pyrophosphokinase 1"/>
    <property type="match status" value="1"/>
</dbReference>
<dbReference type="InterPro" id="IPR000842">
    <property type="entry name" value="PRib_PP_synth_CS"/>
</dbReference>
<evidence type="ECO:0000259" key="14">
    <source>
        <dbReference type="Pfam" id="PF13793"/>
    </source>
</evidence>
<dbReference type="FunFam" id="3.40.50.2020:FF:000001">
    <property type="entry name" value="Ribose-phosphate pyrophosphokinase"/>
    <property type="match status" value="1"/>
</dbReference>
<comment type="cofactor">
    <cofactor evidence="13">
        <name>Mg(2+)</name>
        <dbReference type="ChEBI" id="CHEBI:18420"/>
    </cofactor>
    <text evidence="13">Binds 2 Mg(2+) ions per subunit.</text>
</comment>
<accession>Q1MQD7</accession>
<gene>
    <name evidence="15" type="primary">prsA</name>
    <name evidence="13" type="synonym">prs</name>
    <name evidence="15" type="ordered locus">LI0736</name>
</gene>
<evidence type="ECO:0000256" key="12">
    <source>
        <dbReference type="ARBA" id="ARBA00061444"/>
    </source>
</evidence>
<evidence type="ECO:0000256" key="11">
    <source>
        <dbReference type="ARBA" id="ARBA00054914"/>
    </source>
</evidence>
<comment type="subcellular location">
    <subcellularLocation>
        <location evidence="13">Cytoplasm</location>
    </subcellularLocation>
</comment>
<evidence type="ECO:0000256" key="6">
    <source>
        <dbReference type="ARBA" id="ARBA00022741"/>
    </source>
</evidence>
<keyword evidence="6 13" id="KW-0547">Nucleotide-binding</keyword>
<protein>
    <recommendedName>
        <fullName evidence="13">Ribose-phosphate pyrophosphokinase</fullName>
        <shortName evidence="13">RPPK</shortName>
        <ecNumber evidence="13">2.7.6.1</ecNumber>
    </recommendedName>
    <alternativeName>
        <fullName evidence="13">5-phospho-D-ribosyl alpha-1-diphosphate synthase</fullName>
    </alternativeName>
    <alternativeName>
        <fullName evidence="13">Phosphoribosyl diphosphate synthase</fullName>
    </alternativeName>
    <alternativeName>
        <fullName evidence="13">Phosphoribosyl pyrophosphate synthase</fullName>
        <shortName evidence="13">P-Rib-PP synthase</shortName>
        <shortName evidence="13">PRPP synthase</shortName>
        <shortName evidence="13">PRPPase</shortName>
    </alternativeName>
</protein>
<keyword evidence="5 13" id="KW-0545">Nucleotide biosynthesis</keyword>
<feature type="binding site" evidence="13">
    <location>
        <begin position="48"/>
        <end position="50"/>
    </location>
    <ligand>
        <name>ATP</name>
        <dbReference type="ChEBI" id="CHEBI:30616"/>
    </ligand>
</feature>
<name>Q1MQD7_LAWIP</name>
<dbReference type="GO" id="GO:0006015">
    <property type="term" value="P:5-phosphoribose 1-diphosphate biosynthetic process"/>
    <property type="evidence" value="ECO:0007669"/>
    <property type="project" value="UniProtKB-UniRule"/>
</dbReference>
<dbReference type="GO" id="GO:0009156">
    <property type="term" value="P:ribonucleoside monophosphate biosynthetic process"/>
    <property type="evidence" value="ECO:0007669"/>
    <property type="project" value="InterPro"/>
</dbReference>
<keyword evidence="7 13" id="KW-0418">Kinase</keyword>
<dbReference type="GO" id="GO:0002189">
    <property type="term" value="C:ribose phosphate diphosphokinase complex"/>
    <property type="evidence" value="ECO:0007669"/>
    <property type="project" value="TreeGrafter"/>
</dbReference>
<feature type="binding site" evidence="13">
    <location>
        <position position="141"/>
    </location>
    <ligand>
        <name>Mg(2+)</name>
        <dbReference type="ChEBI" id="CHEBI:18420"/>
    </ligand>
</feature>
<evidence type="ECO:0000256" key="10">
    <source>
        <dbReference type="ARBA" id="ARBA00049535"/>
    </source>
</evidence>
<dbReference type="HAMAP" id="MF_00583_B">
    <property type="entry name" value="RibP_PPkinase_B"/>
    <property type="match status" value="1"/>
</dbReference>
<dbReference type="KEGG" id="lip:LI0736"/>
<dbReference type="PANTHER" id="PTHR10210">
    <property type="entry name" value="RIBOSE-PHOSPHATE DIPHOSPHOKINASE FAMILY MEMBER"/>
    <property type="match status" value="1"/>
</dbReference>
<dbReference type="SUPFAM" id="SSF53271">
    <property type="entry name" value="PRTase-like"/>
    <property type="match status" value="1"/>
</dbReference>
<keyword evidence="4 13" id="KW-0479">Metal-binding</keyword>
<dbReference type="GO" id="GO:0005737">
    <property type="term" value="C:cytoplasm"/>
    <property type="evidence" value="ECO:0007669"/>
    <property type="project" value="UniProtKB-SubCell"/>
</dbReference>
<dbReference type="GO" id="GO:0000287">
    <property type="term" value="F:magnesium ion binding"/>
    <property type="evidence" value="ECO:0007669"/>
    <property type="project" value="UniProtKB-UniRule"/>
</dbReference>
<feature type="active site" evidence="13">
    <location>
        <position position="202"/>
    </location>
</feature>
<comment type="pathway">
    <text evidence="1 13">Metabolic intermediate biosynthesis; 5-phospho-alpha-D-ribose 1-diphosphate biosynthesis; 5-phospho-alpha-D-ribose 1-diphosphate from D-ribose 5-phosphate (route I): step 1/1.</text>
</comment>
<comment type="function">
    <text evidence="11 13">Involved in the biosynthesis of the central metabolite phospho-alpha-D-ribosyl-1-pyrophosphate (PRPP) via the transfer of pyrophosphoryl group from ATP to 1-hydroxyl of ribose-5-phosphate (Rib-5-P).</text>
</comment>
<dbReference type="EMBL" id="AM180252">
    <property type="protein sequence ID" value="CAJ54790.1"/>
    <property type="molecule type" value="Genomic_DNA"/>
</dbReference>
<dbReference type="InterPro" id="IPR037515">
    <property type="entry name" value="Rib-P_diPkinase_bac"/>
</dbReference>
<dbReference type="SMART" id="SM01400">
    <property type="entry name" value="Pribosyltran_N"/>
    <property type="match status" value="1"/>
</dbReference>
<dbReference type="InterPro" id="IPR029057">
    <property type="entry name" value="PRTase-like"/>
</dbReference>
<evidence type="ECO:0000256" key="7">
    <source>
        <dbReference type="ARBA" id="ARBA00022777"/>
    </source>
</evidence>
<evidence type="ECO:0000256" key="4">
    <source>
        <dbReference type="ARBA" id="ARBA00022723"/>
    </source>
</evidence>
<feature type="domain" description="Ribose-phosphate pyrophosphokinase N-terminal" evidence="14">
    <location>
        <begin position="15"/>
        <end position="131"/>
    </location>
</feature>
<evidence type="ECO:0000256" key="13">
    <source>
        <dbReference type="HAMAP-Rule" id="MF_00583"/>
    </source>
</evidence>
<organism evidence="15 16">
    <name type="scientific">Lawsonia intracellularis (strain PHE/MN1-00)</name>
    <dbReference type="NCBI Taxonomy" id="363253"/>
    <lineage>
        <taxon>Bacteria</taxon>
        <taxon>Pseudomonadati</taxon>
        <taxon>Thermodesulfobacteriota</taxon>
        <taxon>Desulfovibrionia</taxon>
        <taxon>Desulfovibrionales</taxon>
        <taxon>Desulfovibrionaceae</taxon>
        <taxon>Lawsonia</taxon>
    </lineage>
</organism>
<keyword evidence="9 13" id="KW-0460">Magnesium</keyword>
<evidence type="ECO:0000256" key="3">
    <source>
        <dbReference type="ARBA" id="ARBA00022679"/>
    </source>
</evidence>
<dbReference type="AlphaFoldDB" id="Q1MQD7"/>
<feature type="binding site" evidence="13">
    <location>
        <position position="228"/>
    </location>
    <ligand>
        <name>D-ribose 5-phosphate</name>
        <dbReference type="ChEBI" id="CHEBI:78346"/>
    </ligand>
</feature>
<dbReference type="NCBIfam" id="TIGR01251">
    <property type="entry name" value="ribP_PPkin"/>
    <property type="match status" value="1"/>
</dbReference>
<proteinExistence type="inferred from homology"/>
<dbReference type="NCBIfam" id="NF002320">
    <property type="entry name" value="PRK01259.1"/>
    <property type="match status" value="1"/>
</dbReference>
<comment type="subunit">
    <text evidence="13">Homohexamer.</text>
</comment>
<keyword evidence="16" id="KW-1185">Reference proteome</keyword>
<dbReference type="EC" id="2.7.6.1" evidence="13"/>
<dbReference type="Proteomes" id="UP000002430">
    <property type="component" value="Chromosome"/>
</dbReference>
<feature type="binding site" evidence="13">
    <location>
        <position position="204"/>
    </location>
    <ligand>
        <name>D-ribose 5-phosphate</name>
        <dbReference type="ChEBI" id="CHEBI:78346"/>
    </ligand>
</feature>
<evidence type="ECO:0000256" key="8">
    <source>
        <dbReference type="ARBA" id="ARBA00022840"/>
    </source>
</evidence>
<evidence type="ECO:0000256" key="9">
    <source>
        <dbReference type="ARBA" id="ARBA00022842"/>
    </source>
</evidence>
<dbReference type="STRING" id="363253.LI0736"/>
<dbReference type="CDD" id="cd06223">
    <property type="entry name" value="PRTases_typeI"/>
    <property type="match status" value="1"/>
</dbReference>
<dbReference type="InterPro" id="IPR000836">
    <property type="entry name" value="PRTase_dom"/>
</dbReference>
<feature type="binding site" evidence="13">
    <location>
        <begin position="232"/>
        <end position="236"/>
    </location>
    <ligand>
        <name>D-ribose 5-phosphate</name>
        <dbReference type="ChEBI" id="CHEBI:78346"/>
    </ligand>
</feature>
<evidence type="ECO:0000256" key="5">
    <source>
        <dbReference type="ARBA" id="ARBA00022727"/>
    </source>
</evidence>